<protein>
    <recommendedName>
        <fullName evidence="3 10">Beta sliding clamp</fullName>
    </recommendedName>
</protein>
<dbReference type="Gene3D" id="3.10.150.10">
    <property type="entry name" value="DNA Polymerase III, subunit A, domain 2"/>
    <property type="match status" value="1"/>
</dbReference>
<keyword evidence="8 10" id="KW-0239">DNA-directed DNA polymerase</keyword>
<dbReference type="Pfam" id="PF02767">
    <property type="entry name" value="DNA_pol3_beta_2"/>
    <property type="match status" value="1"/>
</dbReference>
<dbReference type="GO" id="GO:0003887">
    <property type="term" value="F:DNA-directed DNA polymerase activity"/>
    <property type="evidence" value="ECO:0007669"/>
    <property type="project" value="UniProtKB-UniRule"/>
</dbReference>
<evidence type="ECO:0000259" key="11">
    <source>
        <dbReference type="Pfam" id="PF00712"/>
    </source>
</evidence>
<evidence type="ECO:0000256" key="3">
    <source>
        <dbReference type="ARBA" id="ARBA00021035"/>
    </source>
</evidence>
<dbReference type="Gene3D" id="3.70.10.10">
    <property type="match status" value="1"/>
</dbReference>
<comment type="subcellular location">
    <subcellularLocation>
        <location evidence="1 10">Cytoplasm</location>
    </subcellularLocation>
</comment>
<dbReference type="InterPro" id="IPR022637">
    <property type="entry name" value="DNA_polIII_beta_cen"/>
</dbReference>
<evidence type="ECO:0000259" key="12">
    <source>
        <dbReference type="Pfam" id="PF02767"/>
    </source>
</evidence>
<dbReference type="InterPro" id="IPR046938">
    <property type="entry name" value="DNA_clamp_sf"/>
</dbReference>
<comment type="function">
    <text evidence="10">Confers DNA tethering and processivity to DNA polymerases and other proteins. Acts as a clamp, forming a ring around DNA (a reaction catalyzed by the clamp-loading complex) which diffuses in an ATP-independent manner freely and bidirectionally along dsDNA. Initially characterized for its ability to contact the catalytic subunit of DNA polymerase III (Pol III), a complex, multichain enzyme responsible for most of the replicative synthesis in bacteria; Pol III exhibits 3'-5' exonuclease proofreading activity. The beta chain is required for initiation of replication as well as for processivity of DNA replication.</text>
</comment>
<dbReference type="Proteomes" id="UP000541352">
    <property type="component" value="Unassembled WGS sequence"/>
</dbReference>
<dbReference type="RefSeq" id="WP_183974198.1">
    <property type="nucleotide sequence ID" value="NZ_JACIBY010000005.1"/>
</dbReference>
<keyword evidence="9" id="KW-0238">DNA-binding</keyword>
<dbReference type="PIRSF" id="PIRSF000804">
    <property type="entry name" value="DNA_pol_III_b"/>
    <property type="match status" value="1"/>
</dbReference>
<evidence type="ECO:0000259" key="13">
    <source>
        <dbReference type="Pfam" id="PF02768"/>
    </source>
</evidence>
<dbReference type="Pfam" id="PF00712">
    <property type="entry name" value="DNA_pol3_beta"/>
    <property type="match status" value="1"/>
</dbReference>
<dbReference type="NCBIfam" id="TIGR00663">
    <property type="entry name" value="dnan"/>
    <property type="match status" value="1"/>
</dbReference>
<evidence type="ECO:0000256" key="10">
    <source>
        <dbReference type="PIRNR" id="PIRNR000804"/>
    </source>
</evidence>
<keyword evidence="5 10" id="KW-0808">Transferase</keyword>
<dbReference type="SUPFAM" id="SSF55979">
    <property type="entry name" value="DNA clamp"/>
    <property type="match status" value="3"/>
</dbReference>
<keyword evidence="15" id="KW-1185">Reference proteome</keyword>
<comment type="similarity">
    <text evidence="2 10">Belongs to the beta sliding clamp family.</text>
</comment>
<dbReference type="EMBL" id="JACIBY010000005">
    <property type="protein sequence ID" value="MBB3838590.1"/>
    <property type="molecule type" value="Genomic_DNA"/>
</dbReference>
<feature type="domain" description="DNA polymerase III beta sliding clamp central" evidence="12">
    <location>
        <begin position="130"/>
        <end position="242"/>
    </location>
</feature>
<evidence type="ECO:0000256" key="5">
    <source>
        <dbReference type="ARBA" id="ARBA00022679"/>
    </source>
</evidence>
<feature type="domain" description="DNA polymerase III beta sliding clamp C-terminal" evidence="13">
    <location>
        <begin position="246"/>
        <end position="367"/>
    </location>
</feature>
<dbReference type="InterPro" id="IPR022635">
    <property type="entry name" value="DNA_polIII_beta_C"/>
</dbReference>
<feature type="domain" description="DNA polymerase III beta sliding clamp N-terminal" evidence="11">
    <location>
        <begin position="1"/>
        <end position="120"/>
    </location>
</feature>
<comment type="caution">
    <text evidence="14">The sequence shown here is derived from an EMBL/GenBank/DDBJ whole genome shotgun (WGS) entry which is preliminary data.</text>
</comment>
<reference evidence="14 15" key="1">
    <citation type="submission" date="2020-08" db="EMBL/GenBank/DDBJ databases">
        <title>Genomic Encyclopedia of Type Strains, Phase IV (KMG-IV): sequencing the most valuable type-strain genomes for metagenomic binning, comparative biology and taxonomic classification.</title>
        <authorList>
            <person name="Goeker M."/>
        </authorList>
    </citation>
    <scope>NUCLEOTIDE SEQUENCE [LARGE SCALE GENOMIC DNA]</scope>
    <source>
        <strain evidence="14 15">DSM 17976</strain>
    </source>
</reference>
<evidence type="ECO:0000256" key="1">
    <source>
        <dbReference type="ARBA" id="ARBA00004496"/>
    </source>
</evidence>
<keyword evidence="4 10" id="KW-0963">Cytoplasm</keyword>
<dbReference type="CDD" id="cd00140">
    <property type="entry name" value="beta_clamp"/>
    <property type="match status" value="1"/>
</dbReference>
<evidence type="ECO:0000313" key="14">
    <source>
        <dbReference type="EMBL" id="MBB3838590.1"/>
    </source>
</evidence>
<evidence type="ECO:0000256" key="7">
    <source>
        <dbReference type="ARBA" id="ARBA00022705"/>
    </source>
</evidence>
<evidence type="ECO:0000256" key="9">
    <source>
        <dbReference type="ARBA" id="ARBA00023125"/>
    </source>
</evidence>
<name>A0A7W6EQF1_9BACT</name>
<organism evidence="14 15">
    <name type="scientific">Runella defluvii</name>
    <dbReference type="NCBI Taxonomy" id="370973"/>
    <lineage>
        <taxon>Bacteria</taxon>
        <taxon>Pseudomonadati</taxon>
        <taxon>Bacteroidota</taxon>
        <taxon>Cytophagia</taxon>
        <taxon>Cytophagales</taxon>
        <taxon>Spirosomataceae</taxon>
        <taxon>Runella</taxon>
    </lineage>
</organism>
<dbReference type="GO" id="GO:0009360">
    <property type="term" value="C:DNA polymerase III complex"/>
    <property type="evidence" value="ECO:0007669"/>
    <property type="project" value="InterPro"/>
</dbReference>
<dbReference type="Pfam" id="PF02768">
    <property type="entry name" value="DNA_pol3_beta_3"/>
    <property type="match status" value="1"/>
</dbReference>
<dbReference type="GO" id="GO:0005737">
    <property type="term" value="C:cytoplasm"/>
    <property type="evidence" value="ECO:0007669"/>
    <property type="project" value="UniProtKB-SubCell"/>
</dbReference>
<evidence type="ECO:0000256" key="6">
    <source>
        <dbReference type="ARBA" id="ARBA00022695"/>
    </source>
</evidence>
<evidence type="ECO:0000313" key="15">
    <source>
        <dbReference type="Proteomes" id="UP000541352"/>
    </source>
</evidence>
<dbReference type="SMART" id="SM00480">
    <property type="entry name" value="POL3Bc"/>
    <property type="match status" value="1"/>
</dbReference>
<comment type="subunit">
    <text evidence="10">Forms a ring-shaped head-to-tail homodimer around DNA.</text>
</comment>
<proteinExistence type="inferred from homology"/>
<dbReference type="AlphaFoldDB" id="A0A7W6EQF1"/>
<dbReference type="PANTHER" id="PTHR30478">
    <property type="entry name" value="DNA POLYMERASE III SUBUNIT BETA"/>
    <property type="match status" value="1"/>
</dbReference>
<keyword evidence="6 10" id="KW-0548">Nucleotidyltransferase</keyword>
<accession>A0A7W6EQF1</accession>
<evidence type="ECO:0000256" key="4">
    <source>
        <dbReference type="ARBA" id="ARBA00022490"/>
    </source>
</evidence>
<evidence type="ECO:0000256" key="8">
    <source>
        <dbReference type="ARBA" id="ARBA00022932"/>
    </source>
</evidence>
<sequence length="374" mass="41381">MKFTVSSSVLLKQLAAINGVVSTNPIVPILENFLFQLDGGSLTVTASDLQTVMITEIQVESSDKGAIAIPAKLLLDTLRGLPEQPISIKVDSDTFGIEIVSENGRYKLSGENPIDFPKIPSVNRAFSVELSSTSLMSAIVNTIFATSTDELRPAMTGVFLQLGANHATFVATDGHRLIRYRRFDVKSAVDTTMIIPRKALNLLKSSLPDNVPVKAEFSQSNAFFSFANIKMICRLIDERFPDYENAIPTNNPNVLTISRGEILNSLRRISIYSNRTTHQIRLKLTPPNELVISAEDLDYSNEANERLLCEYNGDEMEIGFNAKFLIEMLNNVNSNSLSFELSAPNRAGIVVPLEKEDDEEILMLVMPVMLNTYA</sequence>
<gene>
    <name evidence="14" type="ORF">FHS57_002596</name>
</gene>
<dbReference type="InterPro" id="IPR022634">
    <property type="entry name" value="DNA_polIII_beta_N"/>
</dbReference>
<evidence type="ECO:0000256" key="2">
    <source>
        <dbReference type="ARBA" id="ARBA00010752"/>
    </source>
</evidence>
<dbReference type="PANTHER" id="PTHR30478:SF0">
    <property type="entry name" value="BETA SLIDING CLAMP"/>
    <property type="match status" value="1"/>
</dbReference>
<dbReference type="GO" id="GO:0003677">
    <property type="term" value="F:DNA binding"/>
    <property type="evidence" value="ECO:0007669"/>
    <property type="project" value="UniProtKB-UniRule"/>
</dbReference>
<dbReference type="GO" id="GO:0006271">
    <property type="term" value="P:DNA strand elongation involved in DNA replication"/>
    <property type="evidence" value="ECO:0007669"/>
    <property type="project" value="TreeGrafter"/>
</dbReference>
<keyword evidence="7 10" id="KW-0235">DNA replication</keyword>
<dbReference type="InterPro" id="IPR001001">
    <property type="entry name" value="DNA_polIII_beta"/>
</dbReference>
<dbReference type="GO" id="GO:0008408">
    <property type="term" value="F:3'-5' exonuclease activity"/>
    <property type="evidence" value="ECO:0007669"/>
    <property type="project" value="InterPro"/>
</dbReference>